<accession>A0ACB6YY82</accession>
<proteinExistence type="predicted"/>
<gene>
    <name evidence="1" type="ORF">BDM02DRAFT_3193284</name>
</gene>
<name>A0ACB6YY82_THEGA</name>
<reference evidence="1" key="2">
    <citation type="journal article" date="2020" name="Nat. Commun.">
        <title>Large-scale genome sequencing of mycorrhizal fungi provides insights into the early evolution of symbiotic traits.</title>
        <authorList>
            <person name="Miyauchi S."/>
            <person name="Kiss E."/>
            <person name="Kuo A."/>
            <person name="Drula E."/>
            <person name="Kohler A."/>
            <person name="Sanchez-Garcia M."/>
            <person name="Morin E."/>
            <person name="Andreopoulos B."/>
            <person name="Barry K.W."/>
            <person name="Bonito G."/>
            <person name="Buee M."/>
            <person name="Carver A."/>
            <person name="Chen C."/>
            <person name="Cichocki N."/>
            <person name="Clum A."/>
            <person name="Culley D."/>
            <person name="Crous P.W."/>
            <person name="Fauchery L."/>
            <person name="Girlanda M."/>
            <person name="Hayes R.D."/>
            <person name="Keri Z."/>
            <person name="LaButti K."/>
            <person name="Lipzen A."/>
            <person name="Lombard V."/>
            <person name="Magnuson J."/>
            <person name="Maillard F."/>
            <person name="Murat C."/>
            <person name="Nolan M."/>
            <person name="Ohm R.A."/>
            <person name="Pangilinan J."/>
            <person name="Pereira M.F."/>
            <person name="Perotto S."/>
            <person name="Peter M."/>
            <person name="Pfister S."/>
            <person name="Riley R."/>
            <person name="Sitrit Y."/>
            <person name="Stielow J.B."/>
            <person name="Szollosi G."/>
            <person name="Zifcakova L."/>
            <person name="Stursova M."/>
            <person name="Spatafora J.W."/>
            <person name="Tedersoo L."/>
            <person name="Vaario L.M."/>
            <person name="Yamada A."/>
            <person name="Yan M."/>
            <person name="Wang P."/>
            <person name="Xu J."/>
            <person name="Bruns T."/>
            <person name="Baldrian P."/>
            <person name="Vilgalys R."/>
            <person name="Dunand C."/>
            <person name="Henrissat B."/>
            <person name="Grigoriev I.V."/>
            <person name="Hibbett D."/>
            <person name="Nagy L.G."/>
            <person name="Martin F.M."/>
        </authorList>
    </citation>
    <scope>NUCLEOTIDE SEQUENCE</scope>
    <source>
        <strain evidence="1">P2</strain>
    </source>
</reference>
<dbReference type="Proteomes" id="UP000886501">
    <property type="component" value="Unassembled WGS sequence"/>
</dbReference>
<reference evidence="1" key="1">
    <citation type="submission" date="2019-10" db="EMBL/GenBank/DDBJ databases">
        <authorList>
            <consortium name="DOE Joint Genome Institute"/>
            <person name="Kuo A."/>
            <person name="Miyauchi S."/>
            <person name="Kiss E."/>
            <person name="Drula E."/>
            <person name="Kohler A."/>
            <person name="Sanchez-Garcia M."/>
            <person name="Andreopoulos B."/>
            <person name="Barry K.W."/>
            <person name="Bonito G."/>
            <person name="Buee M."/>
            <person name="Carver A."/>
            <person name="Chen C."/>
            <person name="Cichocki N."/>
            <person name="Clum A."/>
            <person name="Culley D."/>
            <person name="Crous P.W."/>
            <person name="Fauchery L."/>
            <person name="Girlanda M."/>
            <person name="Hayes R."/>
            <person name="Keri Z."/>
            <person name="Labutti K."/>
            <person name="Lipzen A."/>
            <person name="Lombard V."/>
            <person name="Magnuson J."/>
            <person name="Maillard F."/>
            <person name="Morin E."/>
            <person name="Murat C."/>
            <person name="Nolan M."/>
            <person name="Ohm R."/>
            <person name="Pangilinan J."/>
            <person name="Pereira M."/>
            <person name="Perotto S."/>
            <person name="Peter M."/>
            <person name="Riley R."/>
            <person name="Sitrit Y."/>
            <person name="Stielow B."/>
            <person name="Szollosi G."/>
            <person name="Zifcakova L."/>
            <person name="Stursova M."/>
            <person name="Spatafora J.W."/>
            <person name="Tedersoo L."/>
            <person name="Vaario L.-M."/>
            <person name="Yamada A."/>
            <person name="Yan M."/>
            <person name="Wang P."/>
            <person name="Xu J."/>
            <person name="Bruns T."/>
            <person name="Baldrian P."/>
            <person name="Vilgalys R."/>
            <person name="Henrissat B."/>
            <person name="Grigoriev I.V."/>
            <person name="Hibbett D."/>
            <person name="Nagy L.G."/>
            <person name="Martin F.M."/>
        </authorList>
    </citation>
    <scope>NUCLEOTIDE SEQUENCE</scope>
    <source>
        <strain evidence="1">P2</strain>
    </source>
</reference>
<keyword evidence="2" id="KW-1185">Reference proteome</keyword>
<comment type="caution">
    <text evidence="1">The sequence shown here is derived from an EMBL/GenBank/DDBJ whole genome shotgun (WGS) entry which is preliminary data.</text>
</comment>
<organism evidence="1 2">
    <name type="scientific">Thelephora ganbajun</name>
    <name type="common">Ganba fungus</name>
    <dbReference type="NCBI Taxonomy" id="370292"/>
    <lineage>
        <taxon>Eukaryota</taxon>
        <taxon>Fungi</taxon>
        <taxon>Dikarya</taxon>
        <taxon>Basidiomycota</taxon>
        <taxon>Agaricomycotina</taxon>
        <taxon>Agaricomycetes</taxon>
        <taxon>Thelephorales</taxon>
        <taxon>Thelephoraceae</taxon>
        <taxon>Thelephora</taxon>
    </lineage>
</organism>
<evidence type="ECO:0000313" key="1">
    <source>
        <dbReference type="EMBL" id="KAF9642425.1"/>
    </source>
</evidence>
<evidence type="ECO:0000313" key="2">
    <source>
        <dbReference type="Proteomes" id="UP000886501"/>
    </source>
</evidence>
<dbReference type="EMBL" id="MU118484">
    <property type="protein sequence ID" value="KAF9642425.1"/>
    <property type="molecule type" value="Genomic_DNA"/>
</dbReference>
<protein>
    <submittedName>
        <fullName evidence="1">Uncharacterized protein</fullName>
    </submittedName>
</protein>
<sequence length="362" mass="41621">MSNPHRPHLPPEILDYIVDLLHDKPETLKQCCLVSKSWVSRTREHLFANVGFFTADDLEVWKQTFPDPIRSPARHTRTLSIHCIWAIEEADAEEGGWIPTFSRVNGVRLRVRTDPTSRDELEIPPTLFHKLSPLLKSLHVVTIFFQCSRFWNVIQTLPLLEDLTLISYGGGKWESLPVVYLSASPTFTGTLELDLYAMEAVTCRLLGLPNGVHFRRLVFSWRRQQDLRWMEELVAACSHTLESLDVTHHLFSYTSPASIDLSKATKLRDVTFRPGSLGVAWVTMAFQSVSPEHRDLQQVSICLRYDLVLIATEPDGMQAVGRQWLDLDHLLVQFWESRSIRTKLVRWAPEDELQDVWDNKVG</sequence>